<dbReference type="NCBIfam" id="TIGR01509">
    <property type="entry name" value="HAD-SF-IA-v3"/>
    <property type="match status" value="1"/>
</dbReference>
<keyword evidence="5" id="KW-0119">Carbohydrate metabolism</keyword>
<keyword evidence="3" id="KW-0479">Metal-binding</keyword>
<dbReference type="Gene3D" id="1.10.150.240">
    <property type="entry name" value="Putative phosphatase, domain 2"/>
    <property type="match status" value="1"/>
</dbReference>
<dbReference type="Pfam" id="PF13419">
    <property type="entry name" value="HAD_2"/>
    <property type="match status" value="1"/>
</dbReference>
<dbReference type="InterPro" id="IPR023214">
    <property type="entry name" value="HAD_sf"/>
</dbReference>
<evidence type="ECO:0000256" key="2">
    <source>
        <dbReference type="ARBA" id="ARBA00006171"/>
    </source>
</evidence>
<dbReference type="RefSeq" id="WP_076789739.1">
    <property type="nucleotide sequence ID" value="NZ_CP015493.1"/>
</dbReference>
<dbReference type="CDD" id="cd07505">
    <property type="entry name" value="HAD_BPGM-like"/>
    <property type="match status" value="1"/>
</dbReference>
<dbReference type="GO" id="GO:0046872">
    <property type="term" value="F:metal ion binding"/>
    <property type="evidence" value="ECO:0007669"/>
    <property type="project" value="UniProtKB-KW"/>
</dbReference>
<dbReference type="InterPro" id="IPR041492">
    <property type="entry name" value="HAD_2"/>
</dbReference>
<dbReference type="PRINTS" id="PR00413">
    <property type="entry name" value="HADHALOGNASE"/>
</dbReference>
<organism evidence="6 7">
    <name type="scientific">Latilactobacillus curvatus</name>
    <name type="common">Lactobacillus curvatus</name>
    <dbReference type="NCBI Taxonomy" id="28038"/>
    <lineage>
        <taxon>Bacteria</taxon>
        <taxon>Bacillati</taxon>
        <taxon>Bacillota</taxon>
        <taxon>Bacilli</taxon>
        <taxon>Lactobacillales</taxon>
        <taxon>Lactobacillaceae</taxon>
        <taxon>Latilactobacillus</taxon>
    </lineage>
</organism>
<comment type="similarity">
    <text evidence="2">Belongs to the HAD-like hydrolase superfamily. CbbY/CbbZ/Gph/YieH family.</text>
</comment>
<evidence type="ECO:0000256" key="4">
    <source>
        <dbReference type="ARBA" id="ARBA00022842"/>
    </source>
</evidence>
<comment type="cofactor">
    <cofactor evidence="1">
        <name>Mg(2+)</name>
        <dbReference type="ChEBI" id="CHEBI:18420"/>
    </cofactor>
</comment>
<protein>
    <submittedName>
        <fullName evidence="6">HAD family phosphatase</fullName>
    </submittedName>
</protein>
<accession>A0AAJ5UPB4</accession>
<dbReference type="EMBL" id="CP117683">
    <property type="protein sequence ID" value="WDC92081.1"/>
    <property type="molecule type" value="Genomic_DNA"/>
</dbReference>
<dbReference type="PANTHER" id="PTHR46193:SF18">
    <property type="entry name" value="HEXITOL PHOSPHATASE B"/>
    <property type="match status" value="1"/>
</dbReference>
<dbReference type="InterPro" id="IPR051600">
    <property type="entry name" value="Beta-PGM-like"/>
</dbReference>
<dbReference type="SFLD" id="SFLDG01135">
    <property type="entry name" value="C1.5.6:_HAD__Beta-PGM__Phospha"/>
    <property type="match status" value="1"/>
</dbReference>
<dbReference type="InterPro" id="IPR006439">
    <property type="entry name" value="HAD-SF_hydro_IA"/>
</dbReference>
<dbReference type="Proteomes" id="UP001215533">
    <property type="component" value="Chromosome"/>
</dbReference>
<keyword evidence="4" id="KW-0460">Magnesium</keyword>
<dbReference type="InterPro" id="IPR023198">
    <property type="entry name" value="PGP-like_dom2"/>
</dbReference>
<dbReference type="AlphaFoldDB" id="A0AAJ5UPB4"/>
<dbReference type="SFLD" id="SFLDG01129">
    <property type="entry name" value="C1.5:_HAD__Beta-PGM__Phosphata"/>
    <property type="match status" value="1"/>
</dbReference>
<dbReference type="GO" id="GO:0003824">
    <property type="term" value="F:catalytic activity"/>
    <property type="evidence" value="ECO:0007669"/>
    <property type="project" value="UniProtKB-ARBA"/>
</dbReference>
<proteinExistence type="inferred from homology"/>
<evidence type="ECO:0000256" key="5">
    <source>
        <dbReference type="ARBA" id="ARBA00023277"/>
    </source>
</evidence>
<evidence type="ECO:0000313" key="6">
    <source>
        <dbReference type="EMBL" id="WDC92081.1"/>
    </source>
</evidence>
<sequence>MLKAVIFDMDGVLVDTERFYFQRRMKYFNEHQIEPGSRDEAAYFGLSNENVWRLLVPDEQQRTKIKTDYEAHLKQLPINYVDHLNEGVIETLDTLERGNIKIALASAGQKNEIERMLYECYLDHYFSQVLSGEELAHNKPHPEIYQVSVEKLGFQKSECLVIEDSPTGILSAKQAGLTVWAKQAEVNQTQADQIFNHFGTLNEYFKSII</sequence>
<dbReference type="PANTHER" id="PTHR46193">
    <property type="entry name" value="6-PHOSPHOGLUCONATE PHOSPHATASE"/>
    <property type="match status" value="1"/>
</dbReference>
<evidence type="ECO:0000256" key="1">
    <source>
        <dbReference type="ARBA" id="ARBA00001946"/>
    </source>
</evidence>
<evidence type="ECO:0000313" key="7">
    <source>
        <dbReference type="Proteomes" id="UP001215533"/>
    </source>
</evidence>
<dbReference type="InterPro" id="IPR036412">
    <property type="entry name" value="HAD-like_sf"/>
</dbReference>
<dbReference type="Gene3D" id="3.40.50.1000">
    <property type="entry name" value="HAD superfamily/HAD-like"/>
    <property type="match status" value="1"/>
</dbReference>
<evidence type="ECO:0000256" key="3">
    <source>
        <dbReference type="ARBA" id="ARBA00022723"/>
    </source>
</evidence>
<dbReference type="SFLD" id="SFLDS00003">
    <property type="entry name" value="Haloacid_Dehalogenase"/>
    <property type="match status" value="1"/>
</dbReference>
<dbReference type="SUPFAM" id="SSF56784">
    <property type="entry name" value="HAD-like"/>
    <property type="match status" value="1"/>
</dbReference>
<reference evidence="6" key="1">
    <citation type="submission" date="2023-02" db="EMBL/GenBank/DDBJ databases">
        <title>Complete genome sequence of Lactobacillus curvatus CACC879 isolated from Pig feces.</title>
        <authorList>
            <person name="Park S."/>
            <person name="Park M.A."/>
            <person name="Kim D.-H."/>
            <person name="Kim Y."/>
        </authorList>
    </citation>
    <scope>NUCLEOTIDE SEQUENCE</scope>
    <source>
        <strain evidence="6">CACC879</strain>
    </source>
</reference>
<gene>
    <name evidence="6" type="ORF">PSR33_00635</name>
</gene>
<name>A0AAJ5UPB4_LATCU</name>